<gene>
    <name evidence="2" type="ordered locus">SpiBuddy_2553</name>
</gene>
<dbReference type="InterPro" id="IPR029058">
    <property type="entry name" value="AB_hydrolase_fold"/>
</dbReference>
<name>F0RSG4_SPHGB</name>
<evidence type="ECO:0000313" key="3">
    <source>
        <dbReference type="Proteomes" id="UP000008466"/>
    </source>
</evidence>
<dbReference type="Gene3D" id="3.40.50.1820">
    <property type="entry name" value="alpha/beta hydrolase"/>
    <property type="match status" value="1"/>
</dbReference>
<dbReference type="SUPFAM" id="SSF53474">
    <property type="entry name" value="alpha/beta-Hydrolases"/>
    <property type="match status" value="1"/>
</dbReference>
<dbReference type="GO" id="GO:0016787">
    <property type="term" value="F:hydrolase activity"/>
    <property type="evidence" value="ECO:0007669"/>
    <property type="project" value="UniProtKB-KW"/>
</dbReference>
<dbReference type="PANTHER" id="PTHR43798">
    <property type="entry name" value="MONOACYLGLYCEROL LIPASE"/>
    <property type="match status" value="1"/>
</dbReference>
<dbReference type="STRING" id="158189.SpiBuddy_2553"/>
<evidence type="ECO:0000259" key="1">
    <source>
        <dbReference type="Pfam" id="PF00561"/>
    </source>
</evidence>
<dbReference type="eggNOG" id="COG1073">
    <property type="taxonomic scope" value="Bacteria"/>
</dbReference>
<dbReference type="Pfam" id="PF00561">
    <property type="entry name" value="Abhydrolase_1"/>
    <property type="match status" value="1"/>
</dbReference>
<dbReference type="RefSeq" id="WP_013608209.1">
    <property type="nucleotide sequence ID" value="NC_015152.1"/>
</dbReference>
<dbReference type="InterPro" id="IPR000073">
    <property type="entry name" value="AB_hydrolase_1"/>
</dbReference>
<accession>F0RSG4</accession>
<protein>
    <submittedName>
        <fullName evidence="2">Alpha/beta hydrolase fold protein</fullName>
    </submittedName>
</protein>
<dbReference type="HOGENOM" id="CLU_020336_9_2_12"/>
<dbReference type="EMBL" id="CP002541">
    <property type="protein sequence ID" value="ADY14364.1"/>
    <property type="molecule type" value="Genomic_DNA"/>
</dbReference>
<dbReference type="OrthoDB" id="252464at2"/>
<sequence>MSKKKKGWFKRLLKWVFLFIVLSLAITTLLHATYFKQQYKKAQPNGQLVSVFDGTMHISSMGQGKDTVVLLPGMGIGLPSADFGPLMRELSKKYTVVCVEYFGVGFSSQTQRERSSANYVEEIRSALKTAGFTAPYVLMGHSISSLYSEYYAAVYPNEVKAIISLDGTSSAFYAKTPGFVAALLPIAKLQQTLGVPSLLGPLVTNRKKTLELGYTEEEIDHMLLFAGFSVNDTLLKQIAYGNEFVAETKALAYPSEIPYFKVISKQTYETPNKQLPITPQEYQMEHLKRIGPQAKYEVLEGTHFIYQTNVERIASIVDEVLNT</sequence>
<dbReference type="KEGG" id="sbu:SpiBuddy_2553"/>
<organism evidence="2 3">
    <name type="scientific">Sphaerochaeta globosa (strain ATCC BAA-1886 / DSM 22777 / Buddy)</name>
    <name type="common">Spirochaeta sp. (strain Buddy)</name>
    <dbReference type="NCBI Taxonomy" id="158189"/>
    <lineage>
        <taxon>Bacteria</taxon>
        <taxon>Pseudomonadati</taxon>
        <taxon>Spirochaetota</taxon>
        <taxon>Spirochaetia</taxon>
        <taxon>Spirochaetales</taxon>
        <taxon>Sphaerochaetaceae</taxon>
        <taxon>Sphaerochaeta</taxon>
    </lineage>
</organism>
<keyword evidence="3" id="KW-1185">Reference proteome</keyword>
<evidence type="ECO:0000313" key="2">
    <source>
        <dbReference type="EMBL" id="ADY14364.1"/>
    </source>
</evidence>
<keyword evidence="2" id="KW-0378">Hydrolase</keyword>
<dbReference type="Proteomes" id="UP000008466">
    <property type="component" value="Chromosome"/>
</dbReference>
<reference evidence="3" key="1">
    <citation type="submission" date="2011-02" db="EMBL/GenBank/DDBJ databases">
        <title>Complete sequence of Spirochaeta sp. Buddy.</title>
        <authorList>
            <person name="Lucas S."/>
            <person name="Copeland A."/>
            <person name="Lapidus A."/>
            <person name="Cheng J.-F."/>
            <person name="Goodwin L."/>
            <person name="Pitluck S."/>
            <person name="Zeytun A."/>
            <person name="Detter J.C."/>
            <person name="Han C."/>
            <person name="Tapia R."/>
            <person name="Land M."/>
            <person name="Hauser L."/>
            <person name="Kyrpides N."/>
            <person name="Ivanova N."/>
            <person name="Mikhailova N."/>
            <person name="Pagani I."/>
            <person name="Ritalahti K.M."/>
            <person name="Loeffler F.E."/>
            <person name="Woyke T."/>
        </authorList>
    </citation>
    <scope>NUCLEOTIDE SEQUENCE [LARGE SCALE GENOMIC DNA]</scope>
    <source>
        <strain evidence="3">ATCC BAA-1886 / DSM 22777 / Buddy</strain>
    </source>
</reference>
<dbReference type="AlphaFoldDB" id="F0RSG4"/>
<dbReference type="GO" id="GO:0016020">
    <property type="term" value="C:membrane"/>
    <property type="evidence" value="ECO:0007669"/>
    <property type="project" value="TreeGrafter"/>
</dbReference>
<feature type="domain" description="AB hydrolase-1" evidence="1">
    <location>
        <begin position="67"/>
        <end position="185"/>
    </location>
</feature>
<dbReference type="InterPro" id="IPR050266">
    <property type="entry name" value="AB_hydrolase_sf"/>
</dbReference>
<dbReference type="PANTHER" id="PTHR43798:SF33">
    <property type="entry name" value="HYDROLASE, PUTATIVE (AFU_ORTHOLOGUE AFUA_2G14860)-RELATED"/>
    <property type="match status" value="1"/>
</dbReference>
<proteinExistence type="predicted"/>